<dbReference type="InterPro" id="IPR050390">
    <property type="entry name" value="C5-Methyltransferase"/>
</dbReference>
<dbReference type="Pfam" id="PF00145">
    <property type="entry name" value="DNA_methylase"/>
    <property type="match status" value="1"/>
</dbReference>
<dbReference type="Gene3D" id="3.90.120.10">
    <property type="entry name" value="DNA Methylase, subunit A, domain 2"/>
    <property type="match status" value="1"/>
</dbReference>
<evidence type="ECO:0000256" key="1">
    <source>
        <dbReference type="ARBA" id="ARBA00011975"/>
    </source>
</evidence>
<dbReference type="PANTHER" id="PTHR10629:SF52">
    <property type="entry name" value="DNA (CYTOSINE-5)-METHYLTRANSFERASE 1"/>
    <property type="match status" value="1"/>
</dbReference>
<dbReference type="PATRIC" id="fig|1339316.3.peg.5347"/>
<protein>
    <recommendedName>
        <fullName evidence="1">DNA (cytosine-5-)-methyltransferase</fullName>
        <ecNumber evidence="1">2.1.1.37</ecNumber>
    </recommendedName>
</protein>
<dbReference type="GO" id="GO:0003677">
    <property type="term" value="F:DNA binding"/>
    <property type="evidence" value="ECO:0007669"/>
    <property type="project" value="TreeGrafter"/>
</dbReference>
<dbReference type="InterPro" id="IPR001525">
    <property type="entry name" value="C5_MeTfrase"/>
</dbReference>
<reference evidence="7 8" key="1">
    <citation type="submission" date="2014-02" db="EMBL/GenBank/DDBJ databases">
        <authorList>
            <person name="Sears C."/>
            <person name="Carroll K."/>
            <person name="Sack B.R."/>
            <person name="Qadri F."/>
            <person name="Myers L.L."/>
            <person name="Chung G.-T."/>
            <person name="Escheverria P."/>
            <person name="Fraser C.M."/>
            <person name="Sadzewicz L."/>
            <person name="Shefchek K.A."/>
            <person name="Tallon L."/>
            <person name="Das S.P."/>
            <person name="Daugherty S."/>
            <person name="Mongodin E.F."/>
        </authorList>
    </citation>
    <scope>NUCLEOTIDE SEQUENCE [LARGE SCALE GENOMIC DNA]</scope>
    <source>
        <strain evidence="8">3998T(B)3</strain>
    </source>
</reference>
<keyword evidence="2 7" id="KW-0489">Methyltransferase</keyword>
<dbReference type="Proteomes" id="UP000020773">
    <property type="component" value="Unassembled WGS sequence"/>
</dbReference>
<keyword evidence="5" id="KW-0680">Restriction system</keyword>
<evidence type="ECO:0000256" key="5">
    <source>
        <dbReference type="ARBA" id="ARBA00022747"/>
    </source>
</evidence>
<evidence type="ECO:0000313" key="8">
    <source>
        <dbReference type="Proteomes" id="UP000020773"/>
    </source>
</evidence>
<proteinExistence type="predicted"/>
<dbReference type="GO" id="GO:0032259">
    <property type="term" value="P:methylation"/>
    <property type="evidence" value="ECO:0007669"/>
    <property type="project" value="UniProtKB-KW"/>
</dbReference>
<organism evidence="7 8">
    <name type="scientific">Bacteroides fragilis str. 3998T(B)3</name>
    <dbReference type="NCBI Taxonomy" id="1339316"/>
    <lineage>
        <taxon>Bacteria</taxon>
        <taxon>Pseudomonadati</taxon>
        <taxon>Bacteroidota</taxon>
        <taxon>Bacteroidia</taxon>
        <taxon>Bacteroidales</taxon>
        <taxon>Bacteroidaceae</taxon>
        <taxon>Bacteroides</taxon>
    </lineage>
</organism>
<comment type="caution">
    <text evidence="7">The sequence shown here is derived from an EMBL/GenBank/DDBJ whole genome shotgun (WGS) entry which is preliminary data.</text>
</comment>
<dbReference type="AlphaFoldDB" id="A0A015UXF5"/>
<dbReference type="EC" id="2.1.1.37" evidence="1"/>
<dbReference type="GO" id="GO:0003886">
    <property type="term" value="F:DNA (cytosine-5-)-methyltransferase activity"/>
    <property type="evidence" value="ECO:0007669"/>
    <property type="project" value="UniProtKB-EC"/>
</dbReference>
<name>A0A015UXF5_BACFG</name>
<sequence length="138" mass="16483">MINSDIHTDYLLNHKSRYNNENDIEIFNRLKPGEDSTATSIQDILKYKNREDIFKDKYKKLRDNEVCKTITSHMRFDCHMYIHPFQARGLSPREAARVQTFPDDYFFRGTLNDWYYQIGNAVPVRLAYIIAKTIKSFY</sequence>
<dbReference type="EMBL" id="JGDB01000396">
    <property type="protein sequence ID" value="EXY87686.1"/>
    <property type="molecule type" value="Genomic_DNA"/>
</dbReference>
<dbReference type="GO" id="GO:0009307">
    <property type="term" value="P:DNA restriction-modification system"/>
    <property type="evidence" value="ECO:0007669"/>
    <property type="project" value="UniProtKB-KW"/>
</dbReference>
<dbReference type="InterPro" id="IPR029063">
    <property type="entry name" value="SAM-dependent_MTases_sf"/>
</dbReference>
<evidence type="ECO:0000313" key="7">
    <source>
        <dbReference type="EMBL" id="EXY87686.1"/>
    </source>
</evidence>
<dbReference type="GO" id="GO:0044027">
    <property type="term" value="P:negative regulation of gene expression via chromosomal CpG island methylation"/>
    <property type="evidence" value="ECO:0007669"/>
    <property type="project" value="TreeGrafter"/>
</dbReference>
<dbReference type="SUPFAM" id="SSF53335">
    <property type="entry name" value="S-adenosyl-L-methionine-dependent methyltransferases"/>
    <property type="match status" value="1"/>
</dbReference>
<keyword evidence="3" id="KW-0808">Transferase</keyword>
<accession>A0A015UXF5</accession>
<evidence type="ECO:0000256" key="6">
    <source>
        <dbReference type="ARBA" id="ARBA00047422"/>
    </source>
</evidence>
<gene>
    <name evidence="7" type="ORF">M125_5687</name>
</gene>
<comment type="catalytic activity">
    <reaction evidence="6">
        <text>a 2'-deoxycytidine in DNA + S-adenosyl-L-methionine = a 5-methyl-2'-deoxycytidine in DNA + S-adenosyl-L-homocysteine + H(+)</text>
        <dbReference type="Rhea" id="RHEA:13681"/>
        <dbReference type="Rhea" id="RHEA-COMP:11369"/>
        <dbReference type="Rhea" id="RHEA-COMP:11370"/>
        <dbReference type="ChEBI" id="CHEBI:15378"/>
        <dbReference type="ChEBI" id="CHEBI:57856"/>
        <dbReference type="ChEBI" id="CHEBI:59789"/>
        <dbReference type="ChEBI" id="CHEBI:85452"/>
        <dbReference type="ChEBI" id="CHEBI:85454"/>
        <dbReference type="EC" id="2.1.1.37"/>
    </reaction>
</comment>
<dbReference type="PANTHER" id="PTHR10629">
    <property type="entry name" value="CYTOSINE-SPECIFIC METHYLTRANSFERASE"/>
    <property type="match status" value="1"/>
</dbReference>
<evidence type="ECO:0000256" key="4">
    <source>
        <dbReference type="ARBA" id="ARBA00022691"/>
    </source>
</evidence>
<evidence type="ECO:0000256" key="3">
    <source>
        <dbReference type="ARBA" id="ARBA00022679"/>
    </source>
</evidence>
<evidence type="ECO:0000256" key="2">
    <source>
        <dbReference type="ARBA" id="ARBA00022603"/>
    </source>
</evidence>
<keyword evidence="4" id="KW-0949">S-adenosyl-L-methionine</keyword>